<dbReference type="SUPFAM" id="SSF46955">
    <property type="entry name" value="Putative DNA-binding domain"/>
    <property type="match status" value="1"/>
</dbReference>
<evidence type="ECO:0000259" key="5">
    <source>
        <dbReference type="PROSITE" id="PS50937"/>
    </source>
</evidence>
<evidence type="ECO:0000256" key="1">
    <source>
        <dbReference type="ARBA" id="ARBA00022491"/>
    </source>
</evidence>
<gene>
    <name evidence="6" type="ORF">CD33_19135</name>
</gene>
<evidence type="ECO:0000313" key="7">
    <source>
        <dbReference type="Proteomes" id="UP000030408"/>
    </source>
</evidence>
<dbReference type="GO" id="GO:0003700">
    <property type="term" value="F:DNA-binding transcription factor activity"/>
    <property type="evidence" value="ECO:0007669"/>
    <property type="project" value="InterPro"/>
</dbReference>
<dbReference type="PROSITE" id="PS50937">
    <property type="entry name" value="HTH_MERR_2"/>
    <property type="match status" value="1"/>
</dbReference>
<keyword evidence="4" id="KW-0804">Transcription</keyword>
<evidence type="ECO:0000256" key="2">
    <source>
        <dbReference type="ARBA" id="ARBA00023015"/>
    </source>
</evidence>
<keyword evidence="1" id="KW-0678">Repressor</keyword>
<evidence type="ECO:0000313" key="6">
    <source>
        <dbReference type="EMBL" id="KGR74109.1"/>
    </source>
</evidence>
<accession>A0A0A3HNZ5</accession>
<dbReference type="InterPro" id="IPR000551">
    <property type="entry name" value="MerR-type_HTH_dom"/>
</dbReference>
<dbReference type="Gene3D" id="1.10.1660.10">
    <property type="match status" value="1"/>
</dbReference>
<dbReference type="GO" id="GO:0003677">
    <property type="term" value="F:DNA binding"/>
    <property type="evidence" value="ECO:0007669"/>
    <property type="project" value="UniProtKB-KW"/>
</dbReference>
<comment type="caution">
    <text evidence="6">The sequence shown here is derived from an EMBL/GenBank/DDBJ whole genome shotgun (WGS) entry which is preliminary data.</text>
</comment>
<dbReference type="PANTHER" id="PTHR30204">
    <property type="entry name" value="REDOX-CYCLING DRUG-SENSING TRANSCRIPTIONAL ACTIVATOR SOXR"/>
    <property type="match status" value="1"/>
</dbReference>
<feature type="domain" description="HTH merR-type" evidence="5">
    <location>
        <begin position="11"/>
        <end position="79"/>
    </location>
</feature>
<dbReference type="InterPro" id="IPR009061">
    <property type="entry name" value="DNA-bd_dom_put_sf"/>
</dbReference>
<evidence type="ECO:0000256" key="3">
    <source>
        <dbReference type="ARBA" id="ARBA00023125"/>
    </source>
</evidence>
<dbReference type="AlphaFoldDB" id="A0A0A3HNZ5"/>
<keyword evidence="2" id="KW-0805">Transcription regulation</keyword>
<proteinExistence type="predicted"/>
<dbReference type="STRING" id="1384057.CD33_19135"/>
<dbReference type="RefSeq" id="WP_036203556.1">
    <property type="nucleotide sequence ID" value="NZ_AVCY01000001.1"/>
</dbReference>
<evidence type="ECO:0000256" key="4">
    <source>
        <dbReference type="ARBA" id="ARBA00023163"/>
    </source>
</evidence>
<keyword evidence="7" id="KW-1185">Reference proteome</keyword>
<reference evidence="6 7" key="1">
    <citation type="submission" date="2014-02" db="EMBL/GenBank/DDBJ databases">
        <title>Draft genome sequence of Lysinibacillus sinduriensis JCM 15800.</title>
        <authorList>
            <person name="Zhang F."/>
            <person name="Wang G."/>
            <person name="Zhang L."/>
        </authorList>
    </citation>
    <scope>NUCLEOTIDE SEQUENCE [LARGE SCALE GENOMIC DNA]</scope>
    <source>
        <strain evidence="6 7">JCM 15800</strain>
    </source>
</reference>
<dbReference type="EMBL" id="JPVO01000055">
    <property type="protein sequence ID" value="KGR74109.1"/>
    <property type="molecule type" value="Genomic_DNA"/>
</dbReference>
<organism evidence="6 7">
    <name type="scientific">Ureibacillus sinduriensis BLB-1 = JCM 15800</name>
    <dbReference type="NCBI Taxonomy" id="1384057"/>
    <lineage>
        <taxon>Bacteria</taxon>
        <taxon>Bacillati</taxon>
        <taxon>Bacillota</taxon>
        <taxon>Bacilli</taxon>
        <taxon>Bacillales</taxon>
        <taxon>Caryophanaceae</taxon>
        <taxon>Ureibacillus</taxon>
    </lineage>
</organism>
<protein>
    <submittedName>
        <fullName evidence="6">MerR family transcriptional regulator</fullName>
    </submittedName>
</protein>
<dbReference type="SMART" id="SM00422">
    <property type="entry name" value="HTH_MERR"/>
    <property type="match status" value="1"/>
</dbReference>
<dbReference type="Proteomes" id="UP000030408">
    <property type="component" value="Unassembled WGS sequence"/>
</dbReference>
<dbReference type="OrthoDB" id="9806513at2"/>
<name>A0A0A3HNZ5_9BACL</name>
<dbReference type="CDD" id="cd01105">
    <property type="entry name" value="HTH_GlnR-like"/>
    <property type="match status" value="1"/>
</dbReference>
<dbReference type="Pfam" id="PF13411">
    <property type="entry name" value="MerR_1"/>
    <property type="match status" value="1"/>
</dbReference>
<dbReference type="eggNOG" id="COG0789">
    <property type="taxonomic scope" value="Bacteria"/>
</dbReference>
<dbReference type="PANTHER" id="PTHR30204:SF65">
    <property type="entry name" value="HTH-TYPE TRANSCRIPTIONAL REGULATOR TNRA"/>
    <property type="match status" value="1"/>
</dbReference>
<sequence>MSREFRRAMPLLPISMVMQLTELTARQIRYYEEHKLIEPARSEGNRRMFSLDDVDALLEIRELLDQGINMAGIKKVFDMRVNSSHVISSNKMAISDSELRAILREEMQQAQIMQKASIRQGDLSRFFQSKGE</sequence>
<dbReference type="InterPro" id="IPR047057">
    <property type="entry name" value="MerR_fam"/>
</dbReference>
<keyword evidence="3" id="KW-0238">DNA-binding</keyword>